<comment type="cofactor">
    <cofactor evidence="1">
        <name>pyridoxal 5'-phosphate</name>
        <dbReference type="ChEBI" id="CHEBI:597326"/>
    </cofactor>
</comment>
<dbReference type="AlphaFoldDB" id="A0A542EVW6"/>
<sequence>MLPYGRQSISEEDIEAVAAVLRGDWLTTGPAVTAFEEAISAVSGGHRAVSCTSGTAALHIAYAALGIGSGDEVITTPMTFVATASCAAMLGARVVFADIDYSTGLIDPEAVSALLTAQSKVIAAVDYAGQSADYPALQSLANKVGAKTLADAAHSVGGSANGRPVGDLADITTMSFFPTKNLTTGEGGAVVCKDEKFAQRAHEFHFIGLVRDPSRFEITDEGPWHQEVHEYGVNYRLTDLGAALGLSQLRRLDEFKRRRTEITARYNAAFAGVDGLRTPVQRAGVDPMWHLYPLRVLGGRRREIFERMRAAGIGVQVNYIPVYWHPVFAQQGYRRGLCPNAERFYAEELSLPLYPALTDADVDRVIETLLSLVG</sequence>
<protein>
    <submittedName>
        <fullName evidence="5">UDP-4-amino-4, 6-dideoxy-N-acetyl-beta-L-altrosamine transaminase</fullName>
    </submittedName>
</protein>
<dbReference type="PIRSF" id="PIRSF000390">
    <property type="entry name" value="PLP_StrS"/>
    <property type="match status" value="1"/>
</dbReference>
<name>A0A542EVW6_9ACTN</name>
<gene>
    <name evidence="5" type="ORF">FB475_3647</name>
</gene>
<dbReference type="EMBL" id="VFMM01000001">
    <property type="protein sequence ID" value="TQJ19477.1"/>
    <property type="molecule type" value="Genomic_DNA"/>
</dbReference>
<dbReference type="Gene3D" id="3.90.1150.10">
    <property type="entry name" value="Aspartate Aminotransferase, domain 1"/>
    <property type="match status" value="1"/>
</dbReference>
<keyword evidence="3 4" id="KW-0663">Pyridoxal phosphate</keyword>
<dbReference type="InterPro" id="IPR020026">
    <property type="entry name" value="PseC"/>
</dbReference>
<dbReference type="GO" id="GO:0008483">
    <property type="term" value="F:transaminase activity"/>
    <property type="evidence" value="ECO:0007669"/>
    <property type="project" value="TreeGrafter"/>
</dbReference>
<dbReference type="GO" id="GO:0030170">
    <property type="term" value="F:pyridoxal phosphate binding"/>
    <property type="evidence" value="ECO:0007669"/>
    <property type="project" value="TreeGrafter"/>
</dbReference>
<dbReference type="InterPro" id="IPR000653">
    <property type="entry name" value="DegT/StrS_aminotransferase"/>
</dbReference>
<feature type="modified residue" description="N6-(pyridoxal phosphate)lysine" evidence="3">
    <location>
        <position position="180"/>
    </location>
</feature>
<evidence type="ECO:0000313" key="5">
    <source>
        <dbReference type="EMBL" id="TQJ19477.1"/>
    </source>
</evidence>
<proteinExistence type="inferred from homology"/>
<comment type="similarity">
    <text evidence="4">Belongs to the DegT/DnrJ/EryC1 family.</text>
</comment>
<dbReference type="InterPro" id="IPR015424">
    <property type="entry name" value="PyrdxlP-dep_Trfase"/>
</dbReference>
<evidence type="ECO:0000256" key="3">
    <source>
        <dbReference type="PIRSR" id="PIRSR000390-2"/>
    </source>
</evidence>
<dbReference type="Gene3D" id="3.40.640.10">
    <property type="entry name" value="Type I PLP-dependent aspartate aminotransferase-like (Major domain)"/>
    <property type="match status" value="1"/>
</dbReference>
<evidence type="ECO:0000313" key="6">
    <source>
        <dbReference type="Proteomes" id="UP000316298"/>
    </source>
</evidence>
<evidence type="ECO:0000256" key="1">
    <source>
        <dbReference type="ARBA" id="ARBA00001933"/>
    </source>
</evidence>
<dbReference type="InterPro" id="IPR015421">
    <property type="entry name" value="PyrdxlP-dep_Trfase_major"/>
</dbReference>
<evidence type="ECO:0000256" key="4">
    <source>
        <dbReference type="RuleBase" id="RU004508"/>
    </source>
</evidence>
<dbReference type="OrthoDB" id="9804264at2"/>
<organism evidence="5 6">
    <name type="scientific">Kribbella jejuensis</name>
    <dbReference type="NCBI Taxonomy" id="236068"/>
    <lineage>
        <taxon>Bacteria</taxon>
        <taxon>Bacillati</taxon>
        <taxon>Actinomycetota</taxon>
        <taxon>Actinomycetes</taxon>
        <taxon>Propionibacteriales</taxon>
        <taxon>Kribbellaceae</taxon>
        <taxon>Kribbella</taxon>
    </lineage>
</organism>
<dbReference type="Proteomes" id="UP000316298">
    <property type="component" value="Unassembled WGS sequence"/>
</dbReference>
<feature type="active site" description="Proton acceptor" evidence="2">
    <location>
        <position position="180"/>
    </location>
</feature>
<dbReference type="RefSeq" id="WP_141857408.1">
    <property type="nucleotide sequence ID" value="NZ_BAAAKA010000004.1"/>
</dbReference>
<dbReference type="InterPro" id="IPR015422">
    <property type="entry name" value="PyrdxlP-dep_Trfase_small"/>
</dbReference>
<keyword evidence="6" id="KW-1185">Reference proteome</keyword>
<accession>A0A542EVW6</accession>
<dbReference type="Pfam" id="PF01041">
    <property type="entry name" value="DegT_DnrJ_EryC1"/>
    <property type="match status" value="1"/>
</dbReference>
<dbReference type="GO" id="GO:0000271">
    <property type="term" value="P:polysaccharide biosynthetic process"/>
    <property type="evidence" value="ECO:0007669"/>
    <property type="project" value="TreeGrafter"/>
</dbReference>
<dbReference type="PANTHER" id="PTHR30244:SF34">
    <property type="entry name" value="DTDP-4-AMINO-4,6-DIDEOXYGALACTOSE TRANSAMINASE"/>
    <property type="match status" value="1"/>
</dbReference>
<comment type="caution">
    <text evidence="5">The sequence shown here is derived from an EMBL/GenBank/DDBJ whole genome shotgun (WGS) entry which is preliminary data.</text>
</comment>
<dbReference type="SUPFAM" id="SSF53383">
    <property type="entry name" value="PLP-dependent transferases"/>
    <property type="match status" value="1"/>
</dbReference>
<reference evidence="5 6" key="1">
    <citation type="submission" date="2019-06" db="EMBL/GenBank/DDBJ databases">
        <title>Sequencing the genomes of 1000 actinobacteria strains.</title>
        <authorList>
            <person name="Klenk H.-P."/>
        </authorList>
    </citation>
    <scope>NUCLEOTIDE SEQUENCE [LARGE SCALE GENOMIC DNA]</scope>
    <source>
        <strain evidence="5 6">DSM 17305</strain>
    </source>
</reference>
<dbReference type="PANTHER" id="PTHR30244">
    <property type="entry name" value="TRANSAMINASE"/>
    <property type="match status" value="1"/>
</dbReference>
<evidence type="ECO:0000256" key="2">
    <source>
        <dbReference type="PIRSR" id="PIRSR000390-1"/>
    </source>
</evidence>
<dbReference type="CDD" id="cd00616">
    <property type="entry name" value="AHBA_syn"/>
    <property type="match status" value="1"/>
</dbReference>
<dbReference type="NCBIfam" id="TIGR03588">
    <property type="entry name" value="PseC"/>
    <property type="match status" value="1"/>
</dbReference>